<evidence type="ECO:0000313" key="3">
    <source>
        <dbReference type="Proteomes" id="UP001149074"/>
    </source>
</evidence>
<gene>
    <name evidence="2" type="ORF">N7532_008673</name>
</gene>
<reference evidence="2" key="2">
    <citation type="journal article" date="2023" name="IMA Fungus">
        <title>Comparative genomic study of the Penicillium genus elucidates a diverse pangenome and 15 lateral gene transfer events.</title>
        <authorList>
            <person name="Petersen C."/>
            <person name="Sorensen T."/>
            <person name="Nielsen M.R."/>
            <person name="Sondergaard T.E."/>
            <person name="Sorensen J.L."/>
            <person name="Fitzpatrick D.A."/>
            <person name="Frisvad J.C."/>
            <person name="Nielsen K.L."/>
        </authorList>
    </citation>
    <scope>NUCLEOTIDE SEQUENCE</scope>
    <source>
        <strain evidence="2">IBT 30761</strain>
    </source>
</reference>
<protein>
    <submittedName>
        <fullName evidence="2">Uncharacterized protein</fullName>
    </submittedName>
</protein>
<proteinExistence type="predicted"/>
<evidence type="ECO:0000256" key="1">
    <source>
        <dbReference type="SAM" id="MobiDB-lite"/>
    </source>
</evidence>
<evidence type="ECO:0000313" key="2">
    <source>
        <dbReference type="EMBL" id="KAJ5089989.1"/>
    </source>
</evidence>
<dbReference type="Proteomes" id="UP001149074">
    <property type="component" value="Unassembled WGS sequence"/>
</dbReference>
<feature type="compositionally biased region" description="Basic and acidic residues" evidence="1">
    <location>
        <begin position="66"/>
        <end position="75"/>
    </location>
</feature>
<dbReference type="GeneID" id="81360144"/>
<accession>A0A9W9EXU7</accession>
<dbReference type="AlphaFoldDB" id="A0A9W9EXU7"/>
<dbReference type="RefSeq" id="XP_056471971.1">
    <property type="nucleotide sequence ID" value="XM_056621165.1"/>
</dbReference>
<comment type="caution">
    <text evidence="2">The sequence shown here is derived from an EMBL/GenBank/DDBJ whole genome shotgun (WGS) entry which is preliminary data.</text>
</comment>
<dbReference type="EMBL" id="JAPQKI010000009">
    <property type="protein sequence ID" value="KAJ5089989.1"/>
    <property type="molecule type" value="Genomic_DNA"/>
</dbReference>
<reference evidence="2" key="1">
    <citation type="submission" date="2022-11" db="EMBL/GenBank/DDBJ databases">
        <authorList>
            <person name="Petersen C."/>
        </authorList>
    </citation>
    <scope>NUCLEOTIDE SEQUENCE</scope>
    <source>
        <strain evidence="2">IBT 30761</strain>
    </source>
</reference>
<sequence>MSRRAVLRVEERLLPRYTPHPQGPRDSFPRAKTPKGVQKSGLTGWYLSEQHVQGGHGASGYLSARAGKETTRKGDNNNYKLDNQEPKPEPGVQFIGTGVIRSMT</sequence>
<keyword evidence="3" id="KW-1185">Reference proteome</keyword>
<feature type="region of interest" description="Disordered" evidence="1">
    <location>
        <begin position="54"/>
        <end position="104"/>
    </location>
</feature>
<feature type="region of interest" description="Disordered" evidence="1">
    <location>
        <begin position="1"/>
        <end position="40"/>
    </location>
</feature>
<name>A0A9W9EXU7_9EURO</name>
<organism evidence="2 3">
    <name type="scientific">Penicillium argentinense</name>
    <dbReference type="NCBI Taxonomy" id="1131581"/>
    <lineage>
        <taxon>Eukaryota</taxon>
        <taxon>Fungi</taxon>
        <taxon>Dikarya</taxon>
        <taxon>Ascomycota</taxon>
        <taxon>Pezizomycotina</taxon>
        <taxon>Eurotiomycetes</taxon>
        <taxon>Eurotiomycetidae</taxon>
        <taxon>Eurotiales</taxon>
        <taxon>Aspergillaceae</taxon>
        <taxon>Penicillium</taxon>
    </lineage>
</organism>